<dbReference type="Proteomes" id="UP000247417">
    <property type="component" value="Unassembled WGS sequence"/>
</dbReference>
<evidence type="ECO:0000313" key="2">
    <source>
        <dbReference type="EMBL" id="PYD80049.1"/>
    </source>
</evidence>
<name>A0A318QXQ0_9PROT</name>
<feature type="signal peptide" evidence="1">
    <location>
        <begin position="1"/>
        <end position="16"/>
    </location>
</feature>
<proteinExistence type="predicted"/>
<gene>
    <name evidence="2" type="ORF">CFR80_14295</name>
</gene>
<evidence type="ECO:0000256" key="1">
    <source>
        <dbReference type="SAM" id="SignalP"/>
    </source>
</evidence>
<reference evidence="2 3" key="1">
    <citation type="submission" date="2017-07" db="EMBL/GenBank/DDBJ databases">
        <title>A draft genome sequence of Komagataeibacter oboediens LMG 18849.</title>
        <authorList>
            <person name="Skraban J."/>
            <person name="Cleenwerck I."/>
            <person name="Vandamme P."/>
            <person name="Trcek J."/>
        </authorList>
    </citation>
    <scope>NUCLEOTIDE SEQUENCE [LARGE SCALE GENOMIC DNA]</scope>
    <source>
        <strain evidence="2 3">LMG 18849</strain>
    </source>
</reference>
<evidence type="ECO:0000313" key="3">
    <source>
        <dbReference type="Proteomes" id="UP000247417"/>
    </source>
</evidence>
<keyword evidence="1" id="KW-0732">Signal</keyword>
<dbReference type="AlphaFoldDB" id="A0A318QXQ0"/>
<feature type="chain" id="PRO_5016311200" evidence="1">
    <location>
        <begin position="17"/>
        <end position="173"/>
    </location>
</feature>
<comment type="caution">
    <text evidence="2">The sequence shown here is derived from an EMBL/GenBank/DDBJ whole genome shotgun (WGS) entry which is preliminary data.</text>
</comment>
<accession>A0A318QXQ0</accession>
<sequence length="173" mass="18189">MAALIGSLLFPAASFAQDLAIIPDVEAGNWIALHHSPDQGVSTDICMAASADQGLLFRGDAHQLEIRTGNPQWSMTAGQRGEMTVTVGNYSHTFEMIAEGASMLTTIAQPDDMKALFDALDSASQATLKYGQKTTRIVSLYGSTKALNQFRSCVASNGFADLGNAAGGNASPF</sequence>
<dbReference type="EMBL" id="NKTX01000059">
    <property type="protein sequence ID" value="PYD80049.1"/>
    <property type="molecule type" value="Genomic_DNA"/>
</dbReference>
<organism evidence="2 3">
    <name type="scientific">Komagataeibacter oboediens</name>
    <dbReference type="NCBI Taxonomy" id="65958"/>
    <lineage>
        <taxon>Bacteria</taxon>
        <taxon>Pseudomonadati</taxon>
        <taxon>Pseudomonadota</taxon>
        <taxon>Alphaproteobacteria</taxon>
        <taxon>Acetobacterales</taxon>
        <taxon>Acetobacteraceae</taxon>
        <taxon>Komagataeibacter</taxon>
    </lineage>
</organism>
<protein>
    <submittedName>
        <fullName evidence="2">Uncharacterized protein</fullName>
    </submittedName>
</protein>